<evidence type="ECO:0000256" key="1">
    <source>
        <dbReference type="SAM" id="Phobius"/>
    </source>
</evidence>
<gene>
    <name evidence="2" type="ORF">Cflav_PD4874</name>
</gene>
<reference evidence="2 3" key="1">
    <citation type="journal article" date="2011" name="J. Bacteriol.">
        <title>Genome sequence of 'Pedosphaera parvula' Ellin514, an aerobic Verrucomicrobial isolate from pasture soil.</title>
        <authorList>
            <person name="Kant R."/>
            <person name="van Passel M.W."/>
            <person name="Sangwan P."/>
            <person name="Palva A."/>
            <person name="Lucas S."/>
            <person name="Copeland A."/>
            <person name="Lapidus A."/>
            <person name="Glavina Del Rio T."/>
            <person name="Dalin E."/>
            <person name="Tice H."/>
            <person name="Bruce D."/>
            <person name="Goodwin L."/>
            <person name="Pitluck S."/>
            <person name="Chertkov O."/>
            <person name="Larimer F.W."/>
            <person name="Land M.L."/>
            <person name="Hauser L."/>
            <person name="Brettin T.S."/>
            <person name="Detter J.C."/>
            <person name="Han S."/>
            <person name="de Vos W.M."/>
            <person name="Janssen P.H."/>
            <person name="Smidt H."/>
        </authorList>
    </citation>
    <scope>NUCLEOTIDE SEQUENCE [LARGE SCALE GENOMIC DNA]</scope>
    <source>
        <strain evidence="2 3">Ellin514</strain>
    </source>
</reference>
<name>B9XCP3_PEDPL</name>
<dbReference type="STRING" id="320771.Cflav_PD4874"/>
<keyword evidence="3" id="KW-1185">Reference proteome</keyword>
<keyword evidence="1" id="KW-0812">Transmembrane</keyword>
<protein>
    <submittedName>
        <fullName evidence="2">Uncharacterized protein</fullName>
    </submittedName>
</protein>
<evidence type="ECO:0000313" key="3">
    <source>
        <dbReference type="Proteomes" id="UP000003688"/>
    </source>
</evidence>
<dbReference type="Proteomes" id="UP000003688">
    <property type="component" value="Unassembled WGS sequence"/>
</dbReference>
<dbReference type="AlphaFoldDB" id="B9XCP3"/>
<evidence type="ECO:0000313" key="2">
    <source>
        <dbReference type="EMBL" id="EEF62239.1"/>
    </source>
</evidence>
<accession>B9XCP3</accession>
<proteinExistence type="predicted"/>
<organism evidence="2 3">
    <name type="scientific">Pedosphaera parvula (strain Ellin514)</name>
    <dbReference type="NCBI Taxonomy" id="320771"/>
    <lineage>
        <taxon>Bacteria</taxon>
        <taxon>Pseudomonadati</taxon>
        <taxon>Verrucomicrobiota</taxon>
        <taxon>Pedosphaerae</taxon>
        <taxon>Pedosphaerales</taxon>
        <taxon>Pedosphaeraceae</taxon>
        <taxon>Pedosphaera</taxon>
    </lineage>
</organism>
<comment type="caution">
    <text evidence="2">The sequence shown here is derived from an EMBL/GenBank/DDBJ whole genome shotgun (WGS) entry which is preliminary data.</text>
</comment>
<keyword evidence="1" id="KW-0472">Membrane</keyword>
<sequence length="52" mass="5694">MTLRRNSNPVGDFIQPIEPIRGRGQQFNHTSSSIFKALAIAAALTTFYSLVG</sequence>
<keyword evidence="1" id="KW-1133">Transmembrane helix</keyword>
<dbReference type="EMBL" id="ABOX02000005">
    <property type="protein sequence ID" value="EEF62239.1"/>
    <property type="molecule type" value="Genomic_DNA"/>
</dbReference>
<feature type="transmembrane region" description="Helical" evidence="1">
    <location>
        <begin position="33"/>
        <end position="51"/>
    </location>
</feature>